<reference evidence="1" key="2">
    <citation type="journal article" date="2015" name="Data Brief">
        <title>Shoot transcriptome of the giant reed, Arundo donax.</title>
        <authorList>
            <person name="Barrero R.A."/>
            <person name="Guerrero F.D."/>
            <person name="Moolhuijzen P."/>
            <person name="Goolsby J.A."/>
            <person name="Tidwell J."/>
            <person name="Bellgard S.E."/>
            <person name="Bellgard M.I."/>
        </authorList>
    </citation>
    <scope>NUCLEOTIDE SEQUENCE</scope>
    <source>
        <tissue evidence="1">Shoot tissue taken approximately 20 cm above the soil surface</tissue>
    </source>
</reference>
<sequence>MKAHASEETNQQNTFVSNYISYIIK</sequence>
<dbReference type="AlphaFoldDB" id="A0A0A9A574"/>
<dbReference type="EMBL" id="GBRH01251056">
    <property type="protein sequence ID" value="JAD46839.1"/>
    <property type="molecule type" value="Transcribed_RNA"/>
</dbReference>
<evidence type="ECO:0000313" key="1">
    <source>
        <dbReference type="EMBL" id="JAD46839.1"/>
    </source>
</evidence>
<reference evidence="1" key="1">
    <citation type="submission" date="2014-09" db="EMBL/GenBank/DDBJ databases">
        <authorList>
            <person name="Magalhaes I.L.F."/>
            <person name="Oliveira U."/>
            <person name="Santos F.R."/>
            <person name="Vidigal T.H.D.A."/>
            <person name="Brescovit A.D."/>
            <person name="Santos A.J."/>
        </authorList>
    </citation>
    <scope>NUCLEOTIDE SEQUENCE</scope>
    <source>
        <tissue evidence="1">Shoot tissue taken approximately 20 cm above the soil surface</tissue>
    </source>
</reference>
<organism evidence="1">
    <name type="scientific">Arundo donax</name>
    <name type="common">Giant reed</name>
    <name type="synonym">Donax arundinaceus</name>
    <dbReference type="NCBI Taxonomy" id="35708"/>
    <lineage>
        <taxon>Eukaryota</taxon>
        <taxon>Viridiplantae</taxon>
        <taxon>Streptophyta</taxon>
        <taxon>Embryophyta</taxon>
        <taxon>Tracheophyta</taxon>
        <taxon>Spermatophyta</taxon>
        <taxon>Magnoliopsida</taxon>
        <taxon>Liliopsida</taxon>
        <taxon>Poales</taxon>
        <taxon>Poaceae</taxon>
        <taxon>PACMAD clade</taxon>
        <taxon>Arundinoideae</taxon>
        <taxon>Arundineae</taxon>
        <taxon>Arundo</taxon>
    </lineage>
</organism>
<name>A0A0A9A574_ARUDO</name>
<protein>
    <submittedName>
        <fullName evidence="1">Uncharacterized protein</fullName>
    </submittedName>
</protein>
<proteinExistence type="predicted"/>
<accession>A0A0A9A574</accession>